<dbReference type="SUPFAM" id="SSF52540">
    <property type="entry name" value="P-loop containing nucleoside triphosphate hydrolases"/>
    <property type="match status" value="1"/>
</dbReference>
<keyword evidence="2" id="KW-1185">Reference proteome</keyword>
<accession>A0A8B8BEY1</accession>
<dbReference type="RefSeq" id="XP_022301340.1">
    <property type="nucleotide sequence ID" value="XM_022445632.1"/>
</dbReference>
<feature type="compositionally biased region" description="Basic and acidic residues" evidence="1">
    <location>
        <begin position="10"/>
        <end position="21"/>
    </location>
</feature>
<dbReference type="OrthoDB" id="25620at2759"/>
<dbReference type="AlphaFoldDB" id="A0A8B8BEY1"/>
<gene>
    <name evidence="3 4" type="primary">LOC111109495</name>
</gene>
<dbReference type="Gene3D" id="3.40.50.300">
    <property type="entry name" value="P-loop containing nucleotide triphosphate hydrolases"/>
    <property type="match status" value="1"/>
</dbReference>
<dbReference type="GeneID" id="111109495"/>
<evidence type="ECO:0000313" key="4">
    <source>
        <dbReference type="RefSeq" id="XP_022301340.1"/>
    </source>
</evidence>
<proteinExistence type="predicted"/>
<dbReference type="RefSeq" id="XP_022301339.1">
    <property type="nucleotide sequence ID" value="XM_022445631.1"/>
</dbReference>
<name>A0A8B8BEY1_CRAVI</name>
<dbReference type="InterPro" id="IPR027417">
    <property type="entry name" value="P-loop_NTPase"/>
</dbReference>
<dbReference type="KEGG" id="cvn:111109495"/>
<feature type="region of interest" description="Disordered" evidence="1">
    <location>
        <begin position="1"/>
        <end position="21"/>
    </location>
</feature>
<dbReference type="Proteomes" id="UP000694844">
    <property type="component" value="Chromosome 8"/>
</dbReference>
<reference evidence="3 4" key="1">
    <citation type="submission" date="2025-04" db="UniProtKB">
        <authorList>
            <consortium name="RefSeq"/>
        </authorList>
    </citation>
    <scope>IDENTIFICATION</scope>
    <source>
        <tissue evidence="3 4">Whole sample</tissue>
    </source>
</reference>
<evidence type="ECO:0000313" key="2">
    <source>
        <dbReference type="Proteomes" id="UP000694844"/>
    </source>
</evidence>
<organism evidence="2 3">
    <name type="scientific">Crassostrea virginica</name>
    <name type="common">Eastern oyster</name>
    <dbReference type="NCBI Taxonomy" id="6565"/>
    <lineage>
        <taxon>Eukaryota</taxon>
        <taxon>Metazoa</taxon>
        <taxon>Spiralia</taxon>
        <taxon>Lophotrochozoa</taxon>
        <taxon>Mollusca</taxon>
        <taxon>Bivalvia</taxon>
        <taxon>Autobranchia</taxon>
        <taxon>Pteriomorphia</taxon>
        <taxon>Ostreida</taxon>
        <taxon>Ostreoidea</taxon>
        <taxon>Ostreidae</taxon>
        <taxon>Crassostrea</taxon>
    </lineage>
</organism>
<protein>
    <submittedName>
        <fullName evidence="3 4">Uncharacterized protein LOC111109495 isoform X1</fullName>
    </submittedName>
</protein>
<dbReference type="PANTHER" id="PTHR14241:SF32">
    <property type="entry name" value="VWFA DOMAIN-CONTAINING PROTEIN-RELATED"/>
    <property type="match status" value="1"/>
</dbReference>
<evidence type="ECO:0000313" key="3">
    <source>
        <dbReference type="RefSeq" id="XP_022301339.1"/>
    </source>
</evidence>
<dbReference type="PANTHER" id="PTHR14241">
    <property type="entry name" value="INTERFERON-INDUCED PROTEIN 44"/>
    <property type="match status" value="1"/>
</dbReference>
<sequence>MGSPFSKQQEVNHGESPEELKQKNAILKEKLAIAEGQIEKSEISKKNRVPLDRPWKEVTDDVFSEEEKQGLLTRVFAVDAPQTCKNINVLMLGIITSGKSSLTNTFHTVLRNNGHISNLCAVSGPHVESTTKKLQRITIQGLQNGTQFNIFDCRGVRACDKARCKEIQHVFEDDLIKVIHGHIMKDYKFDETATIKEDHEKYRNNPTDADKMHCVLFVMKAENIDRDVNDHTLRRMLEYLKANNIPCRVILTAVDKLDLCGYGHLNDVFKSRDVKLKVQTAKSKFDLQANQILPVANYVDETTQDIIKDVLALQAIENILQEAVGYLDSVI</sequence>
<evidence type="ECO:0000256" key="1">
    <source>
        <dbReference type="SAM" id="MobiDB-lite"/>
    </source>
</evidence>